<keyword evidence="1" id="KW-0732">Signal</keyword>
<gene>
    <name evidence="2" type="ordered locus">RPE_0918</name>
</gene>
<feature type="chain" id="PRO_5004166006" evidence="1">
    <location>
        <begin position="25"/>
        <end position="488"/>
    </location>
</feature>
<proteinExistence type="predicted"/>
<sequence>MTRRISIGLVAALGLCVTVGAATAQSTTITEDMKAAVTAYADEQTKEHIKQSSKAAITALYKKLYGSGANKTLVRTLGTAALSAEEINTLAENAANAIVRGDPESVKAASAQVAIALGQTLTKGLKDPQLRTQMAGLLGNVDKVNRVADVLGQAAGGDSTAAYELAGRTLISMTPAAAVFTAAEATTGAMKYLHGKFVDGNIEELYRRYAAGDAETRAAIRADLEVSSAYSYIVRDRRMDLEKEKIDSISRATAEPGDKLRERLTSASEREVIDDILDTFAMRSAKERQQAATAAAQKQAQAEATAMVEALNSVARNGLGKDWANQRPYDLKRFIGIVRDRLARDGVLDPHDLRHVSSMAQLLSTRLVHGPDSAEYREKLREFEQFRGLLQGDPGDPSAKAAATAPVAAVGTNACAPGSRSRAESDRIWAEALKATKGDDGRKTLDLMAQSTALCPDADRQKQRRVWTYVITAADQVSRAIPKIAPLK</sequence>
<name>Q07T60_RHOP5</name>
<feature type="signal peptide" evidence="1">
    <location>
        <begin position="1"/>
        <end position="24"/>
    </location>
</feature>
<evidence type="ECO:0000313" key="2">
    <source>
        <dbReference type="EMBL" id="ABJ04874.1"/>
    </source>
</evidence>
<reference evidence="2" key="1">
    <citation type="submission" date="2006-09" db="EMBL/GenBank/DDBJ databases">
        <title>Complete sequence of Rhodopseudomonas palustris BisA53.</title>
        <authorList>
            <consortium name="US DOE Joint Genome Institute"/>
            <person name="Copeland A."/>
            <person name="Lucas S."/>
            <person name="Lapidus A."/>
            <person name="Barry K."/>
            <person name="Detter J.C."/>
            <person name="Glavina del Rio T."/>
            <person name="Hammon N."/>
            <person name="Israni S."/>
            <person name="Dalin E."/>
            <person name="Tice H."/>
            <person name="Pitluck S."/>
            <person name="Chain P."/>
            <person name="Malfatti S."/>
            <person name="Shin M."/>
            <person name="Vergez L."/>
            <person name="Schmutz J."/>
            <person name="Larimer F."/>
            <person name="Land M."/>
            <person name="Hauser L."/>
            <person name="Pelletier D.A."/>
            <person name="Kyrpides N."/>
            <person name="Kim E."/>
            <person name="Harwood C.S."/>
            <person name="Oda Y."/>
            <person name="Richardson P."/>
        </authorList>
    </citation>
    <scope>NUCLEOTIDE SEQUENCE [LARGE SCALE GENOMIC DNA]</scope>
    <source>
        <strain evidence="2">BisA53</strain>
    </source>
</reference>
<dbReference type="HOGENOM" id="CLU_558809_0_0_5"/>
<organism evidence="2">
    <name type="scientific">Rhodopseudomonas palustris (strain BisA53)</name>
    <dbReference type="NCBI Taxonomy" id="316055"/>
    <lineage>
        <taxon>Bacteria</taxon>
        <taxon>Pseudomonadati</taxon>
        <taxon>Pseudomonadota</taxon>
        <taxon>Alphaproteobacteria</taxon>
        <taxon>Hyphomicrobiales</taxon>
        <taxon>Nitrobacteraceae</taxon>
        <taxon>Rhodopseudomonas</taxon>
    </lineage>
</organism>
<protein>
    <submittedName>
        <fullName evidence="2">Uncharacterized protein</fullName>
    </submittedName>
</protein>
<dbReference type="AlphaFoldDB" id="Q07T60"/>
<accession>Q07T60</accession>
<dbReference type="KEGG" id="rpe:RPE_0918"/>
<evidence type="ECO:0000256" key="1">
    <source>
        <dbReference type="SAM" id="SignalP"/>
    </source>
</evidence>
<dbReference type="EMBL" id="CP000463">
    <property type="protein sequence ID" value="ABJ04874.1"/>
    <property type="molecule type" value="Genomic_DNA"/>
</dbReference>
<dbReference type="STRING" id="316055.RPE_0918"/>